<protein>
    <submittedName>
        <fullName evidence="1">Uncharacterized protein</fullName>
    </submittedName>
</protein>
<gene>
    <name evidence="1" type="ORF">ATZ35_05270</name>
</gene>
<dbReference type="STRING" id="118060.ATZ35_05270"/>
<sequence>MRTIKTVEDFWQVIDEIRIKKELNWSDLVGGKAKLAASQRWNPPLTYILQMQTKLDVEIINTFVYELMESYQAVIKDPETPEKMKLIYQWIQDENWMEDEQLLQNVQEIAKTIL</sequence>
<dbReference type="Proteomes" id="UP000067523">
    <property type="component" value="Chromosome"/>
</dbReference>
<accession>A0A0U2VQC5</accession>
<organism evidence="1 2">
    <name type="scientific">Enterococcus rotai</name>
    <dbReference type="NCBI Taxonomy" id="118060"/>
    <lineage>
        <taxon>Bacteria</taxon>
        <taxon>Bacillati</taxon>
        <taxon>Bacillota</taxon>
        <taxon>Bacilli</taxon>
        <taxon>Lactobacillales</taxon>
        <taxon>Enterococcaceae</taxon>
        <taxon>Enterococcus</taxon>
    </lineage>
</organism>
<dbReference type="AlphaFoldDB" id="A0A0U2VQC5"/>
<dbReference type="KEGG" id="erx:ATZ35_05270"/>
<reference evidence="2" key="1">
    <citation type="submission" date="2015-12" db="EMBL/GenBank/DDBJ databases">
        <authorList>
            <person name="Lauer A."/>
            <person name="Humrighouse B."/>
            <person name="Loparev V."/>
            <person name="Shewmaker P.L."/>
            <person name="Whitney A.M."/>
            <person name="McLaughlin R.W."/>
        </authorList>
    </citation>
    <scope>NUCLEOTIDE SEQUENCE [LARGE SCALE GENOMIC DNA]</scope>
    <source>
        <strain evidence="2">LMG 26678</strain>
    </source>
</reference>
<evidence type="ECO:0000313" key="2">
    <source>
        <dbReference type="Proteomes" id="UP000067523"/>
    </source>
</evidence>
<dbReference type="EMBL" id="CP013655">
    <property type="protein sequence ID" value="ALS36591.1"/>
    <property type="molecule type" value="Genomic_DNA"/>
</dbReference>
<dbReference type="RefSeq" id="WP_208929822.1">
    <property type="nucleotide sequence ID" value="NZ_CP013655.1"/>
</dbReference>
<proteinExistence type="predicted"/>
<keyword evidence="2" id="KW-1185">Reference proteome</keyword>
<name>A0A0U2VQC5_9ENTE</name>
<evidence type="ECO:0000313" key="1">
    <source>
        <dbReference type="EMBL" id="ALS36591.1"/>
    </source>
</evidence>